<dbReference type="SUPFAM" id="SSF69304">
    <property type="entry name" value="Tricorn protease N-terminal domain"/>
    <property type="match status" value="1"/>
</dbReference>
<evidence type="ECO:0000256" key="1">
    <source>
        <dbReference type="SAM" id="Phobius"/>
    </source>
</evidence>
<dbReference type="RefSeq" id="WP_038286519.1">
    <property type="nucleotide sequence ID" value="NZ_BAVR01000001.1"/>
</dbReference>
<dbReference type="Proteomes" id="UP000019109">
    <property type="component" value="Unassembled WGS sequence"/>
</dbReference>
<dbReference type="EMBL" id="BAVR01000001">
    <property type="protein sequence ID" value="GAE86746.1"/>
    <property type="molecule type" value="Genomic_DNA"/>
</dbReference>
<keyword evidence="4" id="KW-1185">Reference proteome</keyword>
<organism evidence="3 4">
    <name type="scientific">Acetivibrio straminisolvens JCM 21531</name>
    <dbReference type="NCBI Taxonomy" id="1294263"/>
    <lineage>
        <taxon>Bacteria</taxon>
        <taxon>Bacillati</taxon>
        <taxon>Bacillota</taxon>
        <taxon>Clostridia</taxon>
        <taxon>Eubacteriales</taxon>
        <taxon>Oscillospiraceae</taxon>
        <taxon>Acetivibrio</taxon>
    </lineage>
</organism>
<reference evidence="3" key="1">
    <citation type="journal article" date="2014" name="Genome Announc.">
        <title>Draft Genome Sequence of Clostridium straminisolvens Strain JCM 21531T, Isolated from a Cellulose-Degrading Bacterial Community.</title>
        <authorList>
            <person name="Yuki M."/>
            <person name="Oshima K."/>
            <person name="Suda W."/>
            <person name="Sakamoto M."/>
            <person name="Kitamura K."/>
            <person name="Iida T."/>
            <person name="Hattori M."/>
            <person name="Ohkuma M."/>
        </authorList>
    </citation>
    <scope>NUCLEOTIDE SEQUENCE [LARGE SCALE GENOMIC DNA]</scope>
    <source>
        <strain evidence="3">JCM 21531</strain>
    </source>
</reference>
<feature type="transmembrane region" description="Helical" evidence="1">
    <location>
        <begin position="59"/>
        <end position="77"/>
    </location>
</feature>
<comment type="caution">
    <text evidence="3">The sequence shown here is derived from an EMBL/GenBank/DDBJ whole genome shotgun (WGS) entry which is preliminary data.</text>
</comment>
<name>W4V0J3_9FIRM</name>
<dbReference type="InterPro" id="IPR032485">
    <property type="entry name" value="LRP1-like_beta_prop"/>
</dbReference>
<evidence type="ECO:0000313" key="4">
    <source>
        <dbReference type="Proteomes" id="UP000019109"/>
    </source>
</evidence>
<dbReference type="AlphaFoldDB" id="W4V0J3"/>
<dbReference type="InterPro" id="IPR011042">
    <property type="entry name" value="6-blade_b-propeller_TolB-like"/>
</dbReference>
<keyword evidence="1" id="KW-0812">Transmembrane</keyword>
<dbReference type="Pfam" id="PF16472">
    <property type="entry name" value="DUF5050"/>
    <property type="match status" value="1"/>
</dbReference>
<dbReference type="OrthoDB" id="27389at2"/>
<dbReference type="STRING" id="1294263.JCM21531_67"/>
<sequence length="374" mass="43272">MKKSITEKKILSMISTAVDNLEVDVWDKIVNSKASNLEEINFSPAELPKQTRMFVPGRIASIVAAFIFMIIGIYAFLRISGIISGINLNPNMHASPFLAVAEYDNKLFFQNFKDESKLYCMDLDENKIKKISDDSVANFTIDNGDIYYIDMADGKIVMLKTDGTNRKVLEKTNATWNIAVFEDWIYYSSNDGIFRIKNDGSNMEKISNVYAHTLHVYNGNVYFSSSNENDEGLYKAELDGKNTVKIYDRTVYYFDIYKNNIYFYNTDDNCFLYKITTDGNNIEKVRSNGRDIWISTGEFDIFNGEIYFTHERLLENQNYLYKMSLDNGDLVKLVQIEATTIKVFGQHIYLYHPSYNGRLYRLNVSENTLEKIIF</sequence>
<dbReference type="SUPFAM" id="SSF82171">
    <property type="entry name" value="DPP6 N-terminal domain-like"/>
    <property type="match status" value="1"/>
</dbReference>
<dbReference type="PANTHER" id="PTHR32256">
    <property type="match status" value="1"/>
</dbReference>
<dbReference type="PANTHER" id="PTHR32256:SF17">
    <property type="entry name" value="EGF-LIKE DOMAIN-CONTAINING PROTEIN"/>
    <property type="match status" value="1"/>
</dbReference>
<dbReference type="InterPro" id="IPR053369">
    <property type="entry name" value="SrfA-induced_signal"/>
</dbReference>
<gene>
    <name evidence="3" type="ORF">JCM21531_67</name>
</gene>
<proteinExistence type="predicted"/>
<protein>
    <submittedName>
        <fullName evidence="3">Basic protein</fullName>
    </submittedName>
</protein>
<feature type="domain" description="Prolow-density lipoprotein receptor-related protein 1-like beta-propeller" evidence="2">
    <location>
        <begin position="100"/>
        <end position="362"/>
    </location>
</feature>
<keyword evidence="1" id="KW-1133">Transmembrane helix</keyword>
<evidence type="ECO:0000259" key="2">
    <source>
        <dbReference type="Pfam" id="PF16472"/>
    </source>
</evidence>
<accession>W4V0J3</accession>
<keyword evidence="1" id="KW-0472">Membrane</keyword>
<evidence type="ECO:0000313" key="3">
    <source>
        <dbReference type="EMBL" id="GAE86746.1"/>
    </source>
</evidence>
<dbReference type="Gene3D" id="2.120.10.30">
    <property type="entry name" value="TolB, C-terminal domain"/>
    <property type="match status" value="2"/>
</dbReference>